<name>A0A1W6ZXT1_9HYPH</name>
<evidence type="ECO:0000256" key="1">
    <source>
        <dbReference type="ARBA" id="ARBA00023015"/>
    </source>
</evidence>
<dbReference type="Gene3D" id="1.10.10.60">
    <property type="entry name" value="Homeodomain-like"/>
    <property type="match status" value="1"/>
</dbReference>
<dbReference type="PANTHER" id="PTHR47506">
    <property type="entry name" value="TRANSCRIPTIONAL REGULATORY PROTEIN"/>
    <property type="match status" value="1"/>
</dbReference>
<evidence type="ECO:0000256" key="3">
    <source>
        <dbReference type="ARBA" id="ARBA00023163"/>
    </source>
</evidence>
<dbReference type="Gene3D" id="1.10.357.10">
    <property type="entry name" value="Tetracycline Repressor, domain 2"/>
    <property type="match status" value="1"/>
</dbReference>
<keyword evidence="5" id="KW-1185">Reference proteome</keyword>
<evidence type="ECO:0000313" key="5">
    <source>
        <dbReference type="Proteomes" id="UP000194137"/>
    </source>
</evidence>
<proteinExistence type="predicted"/>
<organism evidence="4 5">
    <name type="scientific">Pseudorhodoplanes sinuspersici</name>
    <dbReference type="NCBI Taxonomy" id="1235591"/>
    <lineage>
        <taxon>Bacteria</taxon>
        <taxon>Pseudomonadati</taxon>
        <taxon>Pseudomonadota</taxon>
        <taxon>Alphaproteobacteria</taxon>
        <taxon>Hyphomicrobiales</taxon>
        <taxon>Pseudorhodoplanes</taxon>
    </lineage>
</organism>
<dbReference type="Pfam" id="PF00440">
    <property type="entry name" value="TetR_N"/>
    <property type="match status" value="1"/>
</dbReference>
<dbReference type="OrthoDB" id="9798857at2"/>
<dbReference type="PANTHER" id="PTHR47506:SF7">
    <property type="entry name" value="TRANSCRIPTIONAL REGULATORY PROTEIN"/>
    <property type="match status" value="1"/>
</dbReference>
<dbReference type="Proteomes" id="UP000194137">
    <property type="component" value="Chromosome"/>
</dbReference>
<dbReference type="GO" id="GO:0003677">
    <property type="term" value="F:DNA binding"/>
    <property type="evidence" value="ECO:0007669"/>
    <property type="project" value="UniProtKB-UniRule"/>
</dbReference>
<keyword evidence="1" id="KW-0805">Transcription regulation</keyword>
<dbReference type="SUPFAM" id="SSF46689">
    <property type="entry name" value="Homeodomain-like"/>
    <property type="match status" value="1"/>
</dbReference>
<dbReference type="SUPFAM" id="SSF48498">
    <property type="entry name" value="Tetracyclin repressor-like, C-terminal domain"/>
    <property type="match status" value="1"/>
</dbReference>
<dbReference type="InterPro" id="IPR036271">
    <property type="entry name" value="Tet_transcr_reg_TetR-rel_C_sf"/>
</dbReference>
<dbReference type="AlphaFoldDB" id="A0A1W6ZXT1"/>
<protein>
    <submittedName>
        <fullName evidence="4">TetR family transcriptional regulator</fullName>
    </submittedName>
</protein>
<keyword evidence="2" id="KW-0238">DNA-binding</keyword>
<evidence type="ECO:0000256" key="2">
    <source>
        <dbReference type="ARBA" id="ARBA00023125"/>
    </source>
</evidence>
<dbReference type="PRINTS" id="PR00455">
    <property type="entry name" value="HTHTETR"/>
</dbReference>
<evidence type="ECO:0000313" key="4">
    <source>
        <dbReference type="EMBL" id="ARQ02192.1"/>
    </source>
</evidence>
<dbReference type="KEGG" id="psin:CAK95_26155"/>
<sequence>MKVSREQAEKNRRRIVEVAGEMFREHGFDGIGLADLMKKAGLTHGGFYGHFKSKEALAAEASARALSKSCDKLAAVADAASGDALAALVGSYLSDRHRKEIGKGCAFVALGADAARHGKPLRSAFAKGVDDYLAVLSDIVPGRTKAEKRKKAMTTLSGMVGALVLARAVDDENLAKEILVATAASLTAPTVGNV</sequence>
<dbReference type="InterPro" id="IPR009057">
    <property type="entry name" value="Homeodomain-like_sf"/>
</dbReference>
<dbReference type="InterPro" id="IPR001647">
    <property type="entry name" value="HTH_TetR"/>
</dbReference>
<gene>
    <name evidence="4" type="ORF">CAK95_26155</name>
</gene>
<keyword evidence="3" id="KW-0804">Transcription</keyword>
<dbReference type="EMBL" id="CP021112">
    <property type="protein sequence ID" value="ARQ02192.1"/>
    <property type="molecule type" value="Genomic_DNA"/>
</dbReference>
<reference evidence="4 5" key="1">
    <citation type="submission" date="2017-05" db="EMBL/GenBank/DDBJ databases">
        <title>Full genome sequence of Pseudorhodoplanes sinuspersici.</title>
        <authorList>
            <person name="Dastgheib S.M.M."/>
            <person name="Shavandi M."/>
            <person name="Tirandaz H."/>
        </authorList>
    </citation>
    <scope>NUCLEOTIDE SEQUENCE [LARGE SCALE GENOMIC DNA]</scope>
    <source>
        <strain evidence="4 5">RIPI110</strain>
    </source>
</reference>
<dbReference type="RefSeq" id="WP_086090623.1">
    <property type="nucleotide sequence ID" value="NZ_CP021112.1"/>
</dbReference>
<dbReference type="PROSITE" id="PS50977">
    <property type="entry name" value="HTH_TETR_2"/>
    <property type="match status" value="1"/>
</dbReference>
<accession>A0A1W6ZXT1</accession>